<dbReference type="EMBL" id="BHXQ01000005">
    <property type="protein sequence ID" value="GCC52855.1"/>
    <property type="molecule type" value="Genomic_DNA"/>
</dbReference>
<dbReference type="RefSeq" id="WP_127123497.1">
    <property type="nucleotide sequence ID" value="NZ_BHXQ01000005.1"/>
</dbReference>
<accession>A0A401UD77</accession>
<dbReference type="Proteomes" id="UP000288227">
    <property type="component" value="Unassembled WGS sequence"/>
</dbReference>
<name>A0A401UD77_9BACT</name>
<reference evidence="1 2" key="1">
    <citation type="submission" date="2018-11" db="EMBL/GenBank/DDBJ databases">
        <title>Chryseotalea sanarue gen. nov., sp., nov., a member of the family Cytophagaceae, isolated from a brackish lake in Hamamatsu Japan.</title>
        <authorList>
            <person name="Maejima Y."/>
            <person name="Iino T."/>
            <person name="Muraguchi Y."/>
            <person name="Fukuda K."/>
            <person name="Ohkuma M."/>
            <person name="Moriuchi R."/>
            <person name="Dohra H."/>
            <person name="Kimbara K."/>
            <person name="Shintani M."/>
        </authorList>
    </citation>
    <scope>NUCLEOTIDE SEQUENCE [LARGE SCALE GENOMIC DNA]</scope>
    <source>
        <strain evidence="1 2">Ys</strain>
    </source>
</reference>
<proteinExistence type="predicted"/>
<protein>
    <recommendedName>
        <fullName evidence="3">STAS/SEC14 domain-containing protein</fullName>
    </recommendedName>
</protein>
<sequence>MERIRVINIQGHSIIVVDYAGCKEDEMLALAALAKEAVKADGTLKLVISRYSNMYITPRFVRFFENETNEVKPFLKKNALIGLNEPKKIIVKAFNFFMGTDFRAFDSEKEALEFLVDAPIEEEAKSIFD</sequence>
<dbReference type="AlphaFoldDB" id="A0A401UD77"/>
<evidence type="ECO:0000313" key="2">
    <source>
        <dbReference type="Proteomes" id="UP000288227"/>
    </source>
</evidence>
<evidence type="ECO:0008006" key="3">
    <source>
        <dbReference type="Google" id="ProtNLM"/>
    </source>
</evidence>
<comment type="caution">
    <text evidence="1">The sequence shown here is derived from an EMBL/GenBank/DDBJ whole genome shotgun (WGS) entry which is preliminary data.</text>
</comment>
<gene>
    <name evidence="1" type="ORF">SanaruYs_30940</name>
</gene>
<keyword evidence="2" id="KW-1185">Reference proteome</keyword>
<organism evidence="1 2">
    <name type="scientific">Chryseotalea sanaruensis</name>
    <dbReference type="NCBI Taxonomy" id="2482724"/>
    <lineage>
        <taxon>Bacteria</taxon>
        <taxon>Pseudomonadati</taxon>
        <taxon>Bacteroidota</taxon>
        <taxon>Cytophagia</taxon>
        <taxon>Cytophagales</taxon>
        <taxon>Chryseotaleaceae</taxon>
        <taxon>Chryseotalea</taxon>
    </lineage>
</organism>
<evidence type="ECO:0000313" key="1">
    <source>
        <dbReference type="EMBL" id="GCC52855.1"/>
    </source>
</evidence>